<keyword evidence="3" id="KW-1185">Reference proteome</keyword>
<dbReference type="PANTHER" id="PTHR47197:SF3">
    <property type="entry name" value="DIHYDRO-HEME D1 DEHYDROGENASE"/>
    <property type="match status" value="1"/>
</dbReference>
<name>U2YNL0_9SPHN</name>
<accession>U2YNL0</accession>
<reference evidence="2 3" key="1">
    <citation type="submission" date="2013-09" db="EMBL/GenBank/DDBJ databases">
        <title>Whole genome shotgun sequence of Novosphingobium tardaugens NBRC 16725.</title>
        <authorList>
            <person name="Isaki S."/>
            <person name="Hosoyama A."/>
            <person name="Tsuchikane K."/>
            <person name="Katsumata H."/>
            <person name="Ando Y."/>
            <person name="Yamazaki S."/>
            <person name="Fujita N."/>
        </authorList>
    </citation>
    <scope>NUCLEOTIDE SEQUENCE [LARGE SCALE GENOMIC DNA]</scope>
    <source>
        <strain evidence="2 3">NBRC 16725</strain>
    </source>
</reference>
<dbReference type="InterPro" id="IPR011044">
    <property type="entry name" value="Quino_amine_DH_bsu"/>
</dbReference>
<protein>
    <submittedName>
        <fullName evidence="2">Uncharacterized protein</fullName>
    </submittedName>
</protein>
<keyword evidence="1" id="KW-0732">Signal</keyword>
<dbReference type="InterPro" id="IPR015943">
    <property type="entry name" value="WD40/YVTN_repeat-like_dom_sf"/>
</dbReference>
<dbReference type="eggNOG" id="COG3391">
    <property type="taxonomic scope" value="Bacteria"/>
</dbReference>
<dbReference type="PANTHER" id="PTHR47197">
    <property type="entry name" value="PROTEIN NIRF"/>
    <property type="match status" value="1"/>
</dbReference>
<dbReference type="EMBL" id="BASZ01000009">
    <property type="protein sequence ID" value="GAD50425.1"/>
    <property type="molecule type" value="Genomic_DNA"/>
</dbReference>
<dbReference type="KEGG" id="ntd:EGO55_05465"/>
<organism evidence="2 3">
    <name type="scientific">Caenibius tardaugens NBRC 16725</name>
    <dbReference type="NCBI Taxonomy" id="1219035"/>
    <lineage>
        <taxon>Bacteria</taxon>
        <taxon>Pseudomonadati</taxon>
        <taxon>Pseudomonadota</taxon>
        <taxon>Alphaproteobacteria</taxon>
        <taxon>Sphingomonadales</taxon>
        <taxon>Erythrobacteraceae</taxon>
        <taxon>Caenibius</taxon>
    </lineage>
</organism>
<feature type="signal peptide" evidence="1">
    <location>
        <begin position="1"/>
        <end position="27"/>
    </location>
</feature>
<dbReference type="InterPro" id="IPR051200">
    <property type="entry name" value="Host-pathogen_enzymatic-act"/>
</dbReference>
<gene>
    <name evidence="2" type="ORF">NT2_09_00330</name>
</gene>
<dbReference type="SUPFAM" id="SSF50969">
    <property type="entry name" value="YVTN repeat-like/Quinoprotein amine dehydrogenase"/>
    <property type="match status" value="1"/>
</dbReference>
<dbReference type="AlphaFoldDB" id="U2YNL0"/>
<sequence>MTETRTFAHRWTLLLTMALAVPHPAVGEEQAAAGRFITVSVVGTDTTRKSGIPQPDKAARITVSLRDPASGFAMGGVGVAAWIVPDDGQSCEDWYARVGRVGELPANVIPLLGFDIVQATQDHRLALVDPLLDLASANIRSVTTLPAPIKAWSVAADGQTLAIIDAATGAFSLIEPASGSVHPVALPAPVHALASDDKGFWAGLDNGQVLAISPDGTLAPVLPLGQSPVMIIPAPLAEPVALSADGHARRLGSAEGPAITFPGPVRGGAIAPLANSLFALSEDGQHLYVTDLDNPETSARIALGFPADRIAANPSGRWIALADKAGATIAILDTQTMRVRWTIAMPDPVVEMTFSDAFLYLMHRHQGGVTRVIFDPDGSAPGLAAIAAGVASDEPQTAGPLPRLVRIPAGGVLVASNRERRAYIVSESGAQAAMAMVPLRAGLTAGVVIRQRGMLPGATRGTYTGRFTAPAAGSYKAIIRTDAPEMLQCQNFTVGSPSPRQIATAKPAQPASGAMSATVEGNAIRIRLSGGVVSASRAMLMHPGGGWRQFLTPDKTGTDVILPMPQPLPPPGPYQLYVEVTRADGASETLNTTLDWKGPQS</sequence>
<dbReference type="Proteomes" id="UP000016568">
    <property type="component" value="Unassembled WGS sequence"/>
</dbReference>
<dbReference type="Gene3D" id="2.130.10.10">
    <property type="entry name" value="YVTN repeat-like/Quinoprotein amine dehydrogenase"/>
    <property type="match status" value="1"/>
</dbReference>
<comment type="caution">
    <text evidence="2">The sequence shown here is derived from an EMBL/GenBank/DDBJ whole genome shotgun (WGS) entry which is preliminary data.</text>
</comment>
<evidence type="ECO:0000313" key="2">
    <source>
        <dbReference type="EMBL" id="GAD50425.1"/>
    </source>
</evidence>
<evidence type="ECO:0000256" key="1">
    <source>
        <dbReference type="SAM" id="SignalP"/>
    </source>
</evidence>
<proteinExistence type="predicted"/>
<feature type="chain" id="PRO_5030177779" evidence="1">
    <location>
        <begin position="28"/>
        <end position="601"/>
    </location>
</feature>
<evidence type="ECO:0000313" key="3">
    <source>
        <dbReference type="Proteomes" id="UP000016568"/>
    </source>
</evidence>
<dbReference type="RefSeq" id="WP_021691243.1">
    <property type="nucleotide sequence ID" value="NZ_BASZ01000009.1"/>
</dbReference>